<evidence type="ECO:0000256" key="11">
    <source>
        <dbReference type="ARBA" id="ARBA00022840"/>
    </source>
</evidence>
<keyword evidence="11 15" id="KW-0067">ATP-binding</keyword>
<feature type="domain" description="PEP-utilising enzyme C-terminal" evidence="18">
    <location>
        <begin position="481"/>
        <end position="780"/>
    </location>
</feature>
<evidence type="ECO:0000256" key="8">
    <source>
        <dbReference type="ARBA" id="ARBA00022723"/>
    </source>
</evidence>
<comment type="similarity">
    <text evidence="4 15">Belongs to the PEP-utilizing enzyme family.</text>
</comment>
<dbReference type="EMBL" id="JYLF01000001">
    <property type="protein sequence ID" value="KMN15848.1"/>
    <property type="molecule type" value="Genomic_DNA"/>
</dbReference>
<feature type="domain" description="Pyruvate phosphate dikinase AMP/ATP-binding" evidence="17">
    <location>
        <begin position="17"/>
        <end position="346"/>
    </location>
</feature>
<gene>
    <name evidence="19" type="ORF">TU86_03550</name>
</gene>
<organism evidence="19 20">
    <name type="scientific">Pseudomonas weihenstephanensis</name>
    <dbReference type="NCBI Taxonomy" id="1608994"/>
    <lineage>
        <taxon>Bacteria</taxon>
        <taxon>Pseudomonadati</taxon>
        <taxon>Pseudomonadota</taxon>
        <taxon>Gammaproteobacteria</taxon>
        <taxon>Pseudomonadales</taxon>
        <taxon>Pseudomonadaceae</taxon>
        <taxon>Pseudomonas</taxon>
    </lineage>
</organism>
<dbReference type="InterPro" id="IPR018274">
    <property type="entry name" value="PEP_util_AS"/>
</dbReference>
<evidence type="ECO:0000259" key="18">
    <source>
        <dbReference type="Pfam" id="PF02896"/>
    </source>
</evidence>
<accession>A0A0J6IU90</accession>
<dbReference type="PANTHER" id="PTHR43030:SF1">
    <property type="entry name" value="PHOSPHOENOLPYRUVATE SYNTHASE"/>
    <property type="match status" value="1"/>
</dbReference>
<dbReference type="OrthoDB" id="9765468at2"/>
<dbReference type="InterPro" id="IPR008279">
    <property type="entry name" value="PEP-util_enz_mobile_dom"/>
</dbReference>
<evidence type="ECO:0000256" key="12">
    <source>
        <dbReference type="ARBA" id="ARBA00022842"/>
    </source>
</evidence>
<dbReference type="FunFam" id="3.30.1490.20:FF:000010">
    <property type="entry name" value="Phosphoenolpyruvate synthase"/>
    <property type="match status" value="1"/>
</dbReference>
<dbReference type="FunFam" id="3.50.30.10:FF:000002">
    <property type="entry name" value="Phosphoenolpyruvate synthase"/>
    <property type="match status" value="1"/>
</dbReference>
<dbReference type="Proteomes" id="UP000036325">
    <property type="component" value="Unassembled WGS sequence"/>
</dbReference>
<evidence type="ECO:0000313" key="20">
    <source>
        <dbReference type="Proteomes" id="UP000036325"/>
    </source>
</evidence>
<dbReference type="RefSeq" id="WP_048362903.1">
    <property type="nucleotide sequence ID" value="NZ_JAAEBV010000001.1"/>
</dbReference>
<dbReference type="Gene3D" id="3.50.30.10">
    <property type="entry name" value="Phosphohistidine domain"/>
    <property type="match status" value="1"/>
</dbReference>
<sequence length="791" mass="86053">MVEYVVSLDKLGVHDVEHVGGKNASLGEMISNLAGAGVSVPGGFATTSQAYRDFLELSGLNDQIHAALDALDVDDVNALAKTGAQIRQWIMEAEFPETLNAQIRTAFATLSQGNPDMAVAVRSSATAEDLPDASFAGQQETFLNIRGVENVIRAAKEVFASLFNDRAISYRVHQGFDHKLVALSAGVQRMVRSETGTAGVMFTLDTESGFRDVVFITGAYGLGETVVQGAVNPDEFYVHKQTLEAGRPAILRRNLGSKAIKMIYGDEASAGKSVKVIDVEKADRARFCLTDAEVSELAKQAMIIEQHYKCPMDIEWAKDGDDGKLYIVQARPETVKSRSQANVMERYLLKETGTVLVEGRAIGQRIGAGKVRIIKDVSEMDKVQPGDVLVSDMTDPDWEPVMKRASAIVTNRGGRTCHAAIIARELGIPAVVGCGNATQLLKDGQGVTVSCAEGDTGLIFEGELGFDIKKNSVDAMPDLPFKIMMNVGNPDRAFDFAQLPNAGVGLARLEFIINRMIGVHPKALLNYDGLPQDIKDSVDKRIAGYDDPVGFYVEKLVEGISTLAAAFTPKKVIVRLSDFKSNEYANLIGGKLYEPEEENPMLGFRGASRYISENFRDCFELECRALKRVRNDMGLTNVEIMVPFVRTLGEASQVIDLLAENGLVRGENGLRVIMMCELPSNAILADEFLEYFDGFSIGSNDLTQLTLGLDRDSGVIAHLFDERNPAVKKLLSNAIQACNKAGKYIGICGQGPSDHPDLALWLMEQGIESVSLNPDTVLETWFFLAEGQAQA</sequence>
<comment type="cofactor">
    <cofactor evidence="1 15">
        <name>Mg(2+)</name>
        <dbReference type="ChEBI" id="CHEBI:18420"/>
    </cofactor>
</comment>
<dbReference type="STRING" id="1608994.TU86_03550"/>
<evidence type="ECO:0000259" key="17">
    <source>
        <dbReference type="Pfam" id="PF01326"/>
    </source>
</evidence>
<dbReference type="GO" id="GO:0008986">
    <property type="term" value="F:pyruvate, water dikinase activity"/>
    <property type="evidence" value="ECO:0007669"/>
    <property type="project" value="UniProtKB-EC"/>
</dbReference>
<dbReference type="InterPro" id="IPR015813">
    <property type="entry name" value="Pyrv/PenolPyrv_kinase-like_dom"/>
</dbReference>
<evidence type="ECO:0000256" key="6">
    <source>
        <dbReference type="ARBA" id="ARBA00021623"/>
    </source>
</evidence>
<dbReference type="GO" id="GO:0005524">
    <property type="term" value="F:ATP binding"/>
    <property type="evidence" value="ECO:0007669"/>
    <property type="project" value="UniProtKB-KW"/>
</dbReference>
<comment type="caution">
    <text evidence="19">The sequence shown here is derived from an EMBL/GenBank/DDBJ whole genome shotgun (WGS) entry which is preliminary data.</text>
</comment>
<keyword evidence="8 15" id="KW-0479">Metal-binding</keyword>
<evidence type="ECO:0000256" key="10">
    <source>
        <dbReference type="ARBA" id="ARBA00022777"/>
    </source>
</evidence>
<keyword evidence="7 15" id="KW-0808">Transferase</keyword>
<dbReference type="InterPro" id="IPR000121">
    <property type="entry name" value="PEP_util_C"/>
</dbReference>
<dbReference type="InterPro" id="IPR040442">
    <property type="entry name" value="Pyrv_kinase-like_dom_sf"/>
</dbReference>
<dbReference type="PATRIC" id="fig|1608994.3.peg.1285"/>
<evidence type="ECO:0000256" key="3">
    <source>
        <dbReference type="ARBA" id="ARBA00004742"/>
    </source>
</evidence>
<evidence type="ECO:0000256" key="14">
    <source>
        <dbReference type="ARBA" id="ARBA00047700"/>
    </source>
</evidence>
<dbReference type="PIRSF" id="PIRSF000854">
    <property type="entry name" value="PEP_synthase"/>
    <property type="match status" value="1"/>
</dbReference>
<proteinExistence type="inferred from homology"/>
<dbReference type="FunFam" id="3.20.20.60:FF:000010">
    <property type="entry name" value="Phosphoenolpyruvate synthase"/>
    <property type="match status" value="1"/>
</dbReference>
<reference evidence="19 20" key="1">
    <citation type="submission" date="2015-02" db="EMBL/GenBank/DDBJ databases">
        <title>Pseudomonas helleri sp. nov. and Pseudomonas weihenstephanensis sp. nov., isolated from raw cows milk.</title>
        <authorList>
            <person name="von Neubeck M."/>
            <person name="Huptas C."/>
            <person name="Wenning M."/>
            <person name="Scherer S."/>
        </authorList>
    </citation>
    <scope>NUCLEOTIDE SEQUENCE [LARGE SCALE GENOMIC DNA]</scope>
    <source>
        <strain evidence="19 20">DSM 29166</strain>
    </source>
</reference>
<dbReference type="PANTHER" id="PTHR43030">
    <property type="entry name" value="PHOSPHOENOLPYRUVATE SYNTHASE"/>
    <property type="match status" value="1"/>
</dbReference>
<comment type="catalytic activity">
    <reaction evidence="14 15">
        <text>pyruvate + ATP + H2O = phosphoenolpyruvate + AMP + phosphate + 2 H(+)</text>
        <dbReference type="Rhea" id="RHEA:11364"/>
        <dbReference type="ChEBI" id="CHEBI:15361"/>
        <dbReference type="ChEBI" id="CHEBI:15377"/>
        <dbReference type="ChEBI" id="CHEBI:15378"/>
        <dbReference type="ChEBI" id="CHEBI:30616"/>
        <dbReference type="ChEBI" id="CHEBI:43474"/>
        <dbReference type="ChEBI" id="CHEBI:58702"/>
        <dbReference type="ChEBI" id="CHEBI:456215"/>
        <dbReference type="EC" id="2.7.9.2"/>
    </reaction>
</comment>
<dbReference type="SUPFAM" id="SSF52009">
    <property type="entry name" value="Phosphohistidine domain"/>
    <property type="match status" value="1"/>
</dbReference>
<keyword evidence="10 15" id="KW-0418">Kinase</keyword>
<evidence type="ECO:0000256" key="7">
    <source>
        <dbReference type="ARBA" id="ARBA00022679"/>
    </source>
</evidence>
<dbReference type="InterPro" id="IPR036637">
    <property type="entry name" value="Phosphohistidine_dom_sf"/>
</dbReference>
<dbReference type="Pfam" id="PF01326">
    <property type="entry name" value="PPDK_N"/>
    <property type="match status" value="1"/>
</dbReference>
<feature type="domain" description="PEP-utilising enzyme mobile" evidence="16">
    <location>
        <begin position="384"/>
        <end position="454"/>
    </location>
</feature>
<dbReference type="GO" id="GO:0006094">
    <property type="term" value="P:gluconeogenesis"/>
    <property type="evidence" value="ECO:0007669"/>
    <property type="project" value="UniProtKB-UniPathway"/>
</dbReference>
<dbReference type="Gene3D" id="3.30.1490.20">
    <property type="entry name" value="ATP-grasp fold, A domain"/>
    <property type="match status" value="1"/>
</dbReference>
<dbReference type="GO" id="GO:0046872">
    <property type="term" value="F:metal ion binding"/>
    <property type="evidence" value="ECO:0007669"/>
    <property type="project" value="UniProtKB-KW"/>
</dbReference>
<accession>A0A0J6J1T1</accession>
<dbReference type="UniPathway" id="UPA00138"/>
<keyword evidence="12 15" id="KW-0460">Magnesium</keyword>
<dbReference type="InterPro" id="IPR013815">
    <property type="entry name" value="ATP_grasp_subdomain_1"/>
</dbReference>
<evidence type="ECO:0000256" key="4">
    <source>
        <dbReference type="ARBA" id="ARBA00007837"/>
    </source>
</evidence>
<evidence type="ECO:0000256" key="15">
    <source>
        <dbReference type="PIRNR" id="PIRNR000854"/>
    </source>
</evidence>
<dbReference type="InterPro" id="IPR002192">
    <property type="entry name" value="PPDK_AMP/ATP-bd"/>
</dbReference>
<dbReference type="Gene3D" id="3.20.20.60">
    <property type="entry name" value="Phosphoenolpyruvate-binding domains"/>
    <property type="match status" value="1"/>
</dbReference>
<comment type="function">
    <text evidence="2 15">Catalyzes the phosphorylation of pyruvate to phosphoenolpyruvate.</text>
</comment>
<dbReference type="PROSITE" id="PS00742">
    <property type="entry name" value="PEP_ENZYMES_2"/>
    <property type="match status" value="1"/>
</dbReference>
<dbReference type="EC" id="2.7.9.2" evidence="5 15"/>
<dbReference type="NCBIfam" id="NF005057">
    <property type="entry name" value="PRK06464.1"/>
    <property type="match status" value="1"/>
</dbReference>
<name>A0A0J6IU90_9PSED</name>
<keyword evidence="19" id="KW-0670">Pyruvate</keyword>
<comment type="pathway">
    <text evidence="3 15">Carbohydrate biosynthesis; gluconeogenesis.</text>
</comment>
<evidence type="ECO:0000256" key="1">
    <source>
        <dbReference type="ARBA" id="ARBA00001946"/>
    </source>
</evidence>
<dbReference type="SUPFAM" id="SSF51621">
    <property type="entry name" value="Phosphoenolpyruvate/pyruvate domain"/>
    <property type="match status" value="1"/>
</dbReference>
<dbReference type="SUPFAM" id="SSF56059">
    <property type="entry name" value="Glutathione synthetase ATP-binding domain-like"/>
    <property type="match status" value="1"/>
</dbReference>
<dbReference type="NCBIfam" id="TIGR01418">
    <property type="entry name" value="PEP_synth"/>
    <property type="match status" value="1"/>
</dbReference>
<dbReference type="Pfam" id="PF02896">
    <property type="entry name" value="PEP-utilizers_C"/>
    <property type="match status" value="1"/>
</dbReference>
<dbReference type="AlphaFoldDB" id="A0A0J6IU90"/>
<protein>
    <recommendedName>
        <fullName evidence="6 15">Phosphoenolpyruvate synthase</fullName>
        <shortName evidence="15">PEP synthase</shortName>
        <ecNumber evidence="5 15">2.7.9.2</ecNumber>
    </recommendedName>
    <alternativeName>
        <fullName evidence="13 15">Pyruvate, water dikinase</fullName>
    </alternativeName>
</protein>
<dbReference type="FunFam" id="3.30.470.20:FF:000017">
    <property type="entry name" value="Phosphoenolpyruvate synthase"/>
    <property type="match status" value="1"/>
</dbReference>
<evidence type="ECO:0000256" key="13">
    <source>
        <dbReference type="ARBA" id="ARBA00033470"/>
    </source>
</evidence>
<dbReference type="Gene3D" id="3.30.470.20">
    <property type="entry name" value="ATP-grasp fold, B domain"/>
    <property type="match status" value="1"/>
</dbReference>
<evidence type="ECO:0000259" key="16">
    <source>
        <dbReference type="Pfam" id="PF00391"/>
    </source>
</evidence>
<dbReference type="Pfam" id="PF00391">
    <property type="entry name" value="PEP-utilizers"/>
    <property type="match status" value="1"/>
</dbReference>
<dbReference type="InterPro" id="IPR023151">
    <property type="entry name" value="PEP_util_CS"/>
</dbReference>
<dbReference type="InterPro" id="IPR006319">
    <property type="entry name" value="PEP_synth"/>
</dbReference>
<dbReference type="PRINTS" id="PR01736">
    <property type="entry name" value="PHPHTRNFRASE"/>
</dbReference>
<evidence type="ECO:0000256" key="2">
    <source>
        <dbReference type="ARBA" id="ARBA00002988"/>
    </source>
</evidence>
<keyword evidence="9 15" id="KW-0547">Nucleotide-binding</keyword>
<evidence type="ECO:0000256" key="9">
    <source>
        <dbReference type="ARBA" id="ARBA00022741"/>
    </source>
</evidence>
<evidence type="ECO:0000313" key="19">
    <source>
        <dbReference type="EMBL" id="KMN15848.1"/>
    </source>
</evidence>
<evidence type="ECO:0000256" key="5">
    <source>
        <dbReference type="ARBA" id="ARBA00011996"/>
    </source>
</evidence>
<dbReference type="PROSITE" id="PS00370">
    <property type="entry name" value="PEP_ENZYMES_PHOS_SITE"/>
    <property type="match status" value="1"/>
</dbReference>